<comment type="caution">
    <text evidence="2">The sequence shown here is derived from an EMBL/GenBank/DDBJ whole genome shotgun (WGS) entry which is preliminary data.</text>
</comment>
<feature type="compositionally biased region" description="Acidic residues" evidence="1">
    <location>
        <begin position="257"/>
        <end position="277"/>
    </location>
</feature>
<sequence length="369" mass="40869">MATKPCRIPEVDYDRHFADFLYTSAPGLAGVFHLPTTRELWDLFLHDRDTKPILEDWVDERKRLGLPAYKGIHHKHLSDILADPRRYSILFAESHPAFSSPGRALGKIDIRMLARFAGAWFIVRLVRAKPSLFPRSRLDPTLSINPYDLLHGWKFLKWVWMVTQRGVPKKPRAIAAIAPVYHIEPATPGGPGSQVVSPTSSGDARNSTRDNAALSTAELVANPIETPEEEEALNQAIVYGLGDGSVRVEDTEPLFVEQDESEVASDGEDETTETDSDEYVKSSDDESGYDSGYETADESFEIIVDASSEQNDTAMDTDTEAPMEIATAKEIEAPKERTMNKAMETDNETAPANQLAKELAADRAPEVPA</sequence>
<reference evidence="2 3" key="1">
    <citation type="submission" date="2024-07" db="EMBL/GenBank/DDBJ databases">
        <title>Section-level genome sequencing and comparative genomics of Aspergillus sections Usti and Cavernicolus.</title>
        <authorList>
            <consortium name="Lawrence Berkeley National Laboratory"/>
            <person name="Nybo J.L."/>
            <person name="Vesth T.C."/>
            <person name="Theobald S."/>
            <person name="Frisvad J.C."/>
            <person name="Larsen T.O."/>
            <person name="Kjaerboelling I."/>
            <person name="Rothschild-Mancinelli K."/>
            <person name="Lyhne E.K."/>
            <person name="Kogle M.E."/>
            <person name="Barry K."/>
            <person name="Clum A."/>
            <person name="Na H."/>
            <person name="Ledsgaard L."/>
            <person name="Lin J."/>
            <person name="Lipzen A."/>
            <person name="Kuo A."/>
            <person name="Riley R."/>
            <person name="Mondo S."/>
            <person name="Labutti K."/>
            <person name="Haridas S."/>
            <person name="Pangalinan J."/>
            <person name="Salamov A.A."/>
            <person name="Simmons B.A."/>
            <person name="Magnuson J.K."/>
            <person name="Chen J."/>
            <person name="Drula E."/>
            <person name="Henrissat B."/>
            <person name="Wiebenga A."/>
            <person name="Lubbers R.J."/>
            <person name="Gomes A.C."/>
            <person name="Makela M.R."/>
            <person name="Stajich J."/>
            <person name="Grigoriev I.V."/>
            <person name="Mortensen U.H."/>
            <person name="De Vries R.P."/>
            <person name="Baker S.E."/>
            <person name="Andersen M.R."/>
        </authorList>
    </citation>
    <scope>NUCLEOTIDE SEQUENCE [LARGE SCALE GENOMIC DNA]</scope>
    <source>
        <strain evidence="2 3">CBS 123904</strain>
    </source>
</reference>
<feature type="region of interest" description="Disordered" evidence="1">
    <location>
        <begin position="343"/>
        <end position="369"/>
    </location>
</feature>
<feature type="compositionally biased region" description="Basic and acidic residues" evidence="1">
    <location>
        <begin position="359"/>
        <end position="369"/>
    </location>
</feature>
<evidence type="ECO:0000313" key="3">
    <source>
        <dbReference type="Proteomes" id="UP001610446"/>
    </source>
</evidence>
<protein>
    <submittedName>
        <fullName evidence="2">Uncharacterized protein</fullName>
    </submittedName>
</protein>
<organism evidence="2 3">
    <name type="scientific">Aspergillus pseudoustus</name>
    <dbReference type="NCBI Taxonomy" id="1810923"/>
    <lineage>
        <taxon>Eukaryota</taxon>
        <taxon>Fungi</taxon>
        <taxon>Dikarya</taxon>
        <taxon>Ascomycota</taxon>
        <taxon>Pezizomycotina</taxon>
        <taxon>Eurotiomycetes</taxon>
        <taxon>Eurotiomycetidae</taxon>
        <taxon>Eurotiales</taxon>
        <taxon>Aspergillaceae</taxon>
        <taxon>Aspergillus</taxon>
        <taxon>Aspergillus subgen. Nidulantes</taxon>
    </lineage>
</organism>
<evidence type="ECO:0000256" key="1">
    <source>
        <dbReference type="SAM" id="MobiDB-lite"/>
    </source>
</evidence>
<evidence type="ECO:0000313" key="2">
    <source>
        <dbReference type="EMBL" id="KAL2825554.1"/>
    </source>
</evidence>
<gene>
    <name evidence="2" type="ORF">BJY01DRAFT_256225</name>
</gene>
<dbReference type="EMBL" id="JBFXLU010000483">
    <property type="protein sequence ID" value="KAL2825554.1"/>
    <property type="molecule type" value="Genomic_DNA"/>
</dbReference>
<proteinExistence type="predicted"/>
<feature type="compositionally biased region" description="Polar residues" evidence="1">
    <location>
        <begin position="194"/>
        <end position="210"/>
    </location>
</feature>
<keyword evidence="3" id="KW-1185">Reference proteome</keyword>
<feature type="region of interest" description="Disordered" evidence="1">
    <location>
        <begin position="187"/>
        <end position="210"/>
    </location>
</feature>
<accession>A0ABR4IE56</accession>
<feature type="region of interest" description="Disordered" evidence="1">
    <location>
        <begin position="255"/>
        <end position="296"/>
    </location>
</feature>
<name>A0ABR4IE56_9EURO</name>
<dbReference type="Proteomes" id="UP001610446">
    <property type="component" value="Unassembled WGS sequence"/>
</dbReference>